<sequence length="243" mass="29111">MPVEELSHIMVWIVTTLLFMLRYLVVAGLFYVLFYVFFKKKEWNQKIQHKKPRVGQIKKEIIYSLGTFIIYGSSILLFLYWIRNGKTKLYTNIDTYGTVYLVLSIVFMVVLHDAYFYWTHRLIHHSKVFKYVHRTHHRFHNPTPWAAFAFHPLEGMLSMGIIPIIIFMVPYHQYALIGFISFMTLYNVFIHLGYKVSGFPYLKYQNTTMDHDYHHHKGHGNYGLYFNVWDKLMGTYLTKKERG</sequence>
<evidence type="ECO:0000259" key="6">
    <source>
        <dbReference type="Pfam" id="PF04116"/>
    </source>
</evidence>
<gene>
    <name evidence="7" type="ORF">GGR42_000353</name>
</gene>
<dbReference type="GO" id="GO:0016491">
    <property type="term" value="F:oxidoreductase activity"/>
    <property type="evidence" value="ECO:0007669"/>
    <property type="project" value="InterPro"/>
</dbReference>
<protein>
    <submittedName>
        <fullName evidence="7">Sterol desaturase/sphingolipid hydroxylase (Fatty acid hydroxylase superfamily)</fullName>
    </submittedName>
</protein>
<dbReference type="GO" id="GO:0016020">
    <property type="term" value="C:membrane"/>
    <property type="evidence" value="ECO:0007669"/>
    <property type="project" value="UniProtKB-SubCell"/>
</dbReference>
<keyword evidence="3 5" id="KW-1133">Transmembrane helix</keyword>
<feature type="transmembrane region" description="Helical" evidence="5">
    <location>
        <begin position="12"/>
        <end position="38"/>
    </location>
</feature>
<keyword evidence="2 5" id="KW-0812">Transmembrane</keyword>
<feature type="transmembrane region" description="Helical" evidence="5">
    <location>
        <begin position="145"/>
        <end position="168"/>
    </location>
</feature>
<comment type="subcellular location">
    <subcellularLocation>
        <location evidence="1">Membrane</location>
    </subcellularLocation>
</comment>
<evidence type="ECO:0000256" key="5">
    <source>
        <dbReference type="SAM" id="Phobius"/>
    </source>
</evidence>
<comment type="caution">
    <text evidence="7">The sequence shown here is derived from an EMBL/GenBank/DDBJ whole genome shotgun (WGS) entry which is preliminary data.</text>
</comment>
<dbReference type="Pfam" id="PF04116">
    <property type="entry name" value="FA_hydroxylase"/>
    <property type="match status" value="1"/>
</dbReference>
<accession>A0A846QP98</accession>
<feature type="transmembrane region" description="Helical" evidence="5">
    <location>
        <begin position="174"/>
        <end position="194"/>
    </location>
</feature>
<dbReference type="InterPro" id="IPR050307">
    <property type="entry name" value="Sterol_Desaturase_Related"/>
</dbReference>
<dbReference type="PANTHER" id="PTHR11863">
    <property type="entry name" value="STEROL DESATURASE"/>
    <property type="match status" value="1"/>
</dbReference>
<evidence type="ECO:0000256" key="3">
    <source>
        <dbReference type="ARBA" id="ARBA00022989"/>
    </source>
</evidence>
<keyword evidence="4 5" id="KW-0472">Membrane</keyword>
<feature type="domain" description="Fatty acid hydroxylase" evidence="6">
    <location>
        <begin position="106"/>
        <end position="235"/>
    </location>
</feature>
<dbReference type="EMBL" id="JAATJJ010000001">
    <property type="protein sequence ID" value="NJB69891.1"/>
    <property type="molecule type" value="Genomic_DNA"/>
</dbReference>
<evidence type="ECO:0000256" key="2">
    <source>
        <dbReference type="ARBA" id="ARBA00022692"/>
    </source>
</evidence>
<name>A0A846QP98_9FLAO</name>
<dbReference type="GO" id="GO:0005506">
    <property type="term" value="F:iron ion binding"/>
    <property type="evidence" value="ECO:0007669"/>
    <property type="project" value="InterPro"/>
</dbReference>
<dbReference type="InterPro" id="IPR006694">
    <property type="entry name" value="Fatty_acid_hydroxylase"/>
</dbReference>
<dbReference type="AlphaFoldDB" id="A0A846QP98"/>
<reference evidence="7 8" key="1">
    <citation type="submission" date="2020-03" db="EMBL/GenBank/DDBJ databases">
        <title>Genomic Encyclopedia of Type Strains, Phase IV (KMG-IV): sequencing the most valuable type-strain genomes for metagenomic binning, comparative biology and taxonomic classification.</title>
        <authorList>
            <person name="Goeker M."/>
        </authorList>
    </citation>
    <scope>NUCLEOTIDE SEQUENCE [LARGE SCALE GENOMIC DNA]</scope>
    <source>
        <strain evidence="7 8">DSM 29762</strain>
    </source>
</reference>
<dbReference type="Proteomes" id="UP000590442">
    <property type="component" value="Unassembled WGS sequence"/>
</dbReference>
<dbReference type="RefSeq" id="WP_167960239.1">
    <property type="nucleotide sequence ID" value="NZ_JAATJJ010000001.1"/>
</dbReference>
<feature type="transmembrane region" description="Helical" evidence="5">
    <location>
        <begin position="97"/>
        <end position="118"/>
    </location>
</feature>
<evidence type="ECO:0000256" key="4">
    <source>
        <dbReference type="ARBA" id="ARBA00023136"/>
    </source>
</evidence>
<keyword evidence="8" id="KW-1185">Reference proteome</keyword>
<dbReference type="GO" id="GO:0008610">
    <property type="term" value="P:lipid biosynthetic process"/>
    <property type="evidence" value="ECO:0007669"/>
    <property type="project" value="InterPro"/>
</dbReference>
<feature type="transmembrane region" description="Helical" evidence="5">
    <location>
        <begin position="61"/>
        <end position="82"/>
    </location>
</feature>
<evidence type="ECO:0000313" key="7">
    <source>
        <dbReference type="EMBL" id="NJB69891.1"/>
    </source>
</evidence>
<proteinExistence type="predicted"/>
<evidence type="ECO:0000313" key="8">
    <source>
        <dbReference type="Proteomes" id="UP000590442"/>
    </source>
</evidence>
<evidence type="ECO:0000256" key="1">
    <source>
        <dbReference type="ARBA" id="ARBA00004370"/>
    </source>
</evidence>
<organism evidence="7 8">
    <name type="scientific">Saonia flava</name>
    <dbReference type="NCBI Taxonomy" id="523696"/>
    <lineage>
        <taxon>Bacteria</taxon>
        <taxon>Pseudomonadati</taxon>
        <taxon>Bacteroidota</taxon>
        <taxon>Flavobacteriia</taxon>
        <taxon>Flavobacteriales</taxon>
        <taxon>Flavobacteriaceae</taxon>
        <taxon>Saonia</taxon>
    </lineage>
</organism>